<feature type="transmembrane region" description="Helical" evidence="2">
    <location>
        <begin position="71"/>
        <end position="94"/>
    </location>
</feature>
<sequence>MIMAVLVITASIAGITAVAVALLRSSRDQAQRDLVRAQYLQHVAESAAQSQPPPQPPAQVSVISEPTTADWALVVGLPVALFFTGLVIFGAVYWRTRRAEQKQVKALGAVHDAIAEIKDPNDLLGLMEVNRRQMDAYDAQARGQGGSSHWSSLVAMTVGLGIVGAGLTITVVASEDATKYAAAIVAAVGTATGGYIAQTFIRLNSAAQDQVRYYFEQPLVQSYLLTAERFVLQMPAAERPKQYQALVEAALKQAAMVPQHRVPTLGERPLKKPADKPARSSKAARSSKPRVGLTGAR</sequence>
<proteinExistence type="predicted"/>
<feature type="transmembrane region" description="Helical" evidence="2">
    <location>
        <begin position="152"/>
        <end position="174"/>
    </location>
</feature>
<feature type="compositionally biased region" description="Basic and acidic residues" evidence="1">
    <location>
        <begin position="268"/>
        <end position="278"/>
    </location>
</feature>
<dbReference type="AlphaFoldDB" id="A0A231GSW8"/>
<evidence type="ECO:0000313" key="4">
    <source>
        <dbReference type="EMBL" id="OXR39724.1"/>
    </source>
</evidence>
<evidence type="ECO:0000259" key="3">
    <source>
        <dbReference type="Pfam" id="PF20712"/>
    </source>
</evidence>
<dbReference type="Proteomes" id="UP000215506">
    <property type="component" value="Unassembled WGS sequence"/>
</dbReference>
<feature type="transmembrane region" description="Helical" evidence="2">
    <location>
        <begin position="180"/>
        <end position="197"/>
    </location>
</feature>
<accession>A0A231GSW8</accession>
<keyword evidence="5" id="KW-1185">Reference proteome</keyword>
<gene>
    <name evidence="4" type="ORF">B7C42_08203</name>
</gene>
<comment type="caution">
    <text evidence="4">The sequence shown here is derived from an EMBL/GenBank/DDBJ whole genome shotgun (WGS) entry which is preliminary data.</text>
</comment>
<dbReference type="EMBL" id="NGAF01000078">
    <property type="protein sequence ID" value="OXR39724.1"/>
    <property type="molecule type" value="Genomic_DNA"/>
</dbReference>
<dbReference type="InterPro" id="IPR048567">
    <property type="entry name" value="CyanoTRADDas_TM"/>
</dbReference>
<evidence type="ECO:0000256" key="1">
    <source>
        <dbReference type="SAM" id="MobiDB-lite"/>
    </source>
</evidence>
<keyword evidence="2" id="KW-0812">Transmembrane</keyword>
<dbReference type="Pfam" id="PF20712">
    <property type="entry name" value="CyanoTRADDas_TM"/>
    <property type="match status" value="1"/>
</dbReference>
<evidence type="ECO:0000256" key="2">
    <source>
        <dbReference type="SAM" id="Phobius"/>
    </source>
</evidence>
<organism evidence="4 5">
    <name type="scientific">Nocardia cerradoensis</name>
    <dbReference type="NCBI Taxonomy" id="85688"/>
    <lineage>
        <taxon>Bacteria</taxon>
        <taxon>Bacillati</taxon>
        <taxon>Actinomycetota</taxon>
        <taxon>Actinomycetes</taxon>
        <taxon>Mycobacteriales</taxon>
        <taxon>Nocardiaceae</taxon>
        <taxon>Nocardia</taxon>
    </lineage>
</organism>
<evidence type="ECO:0000313" key="5">
    <source>
        <dbReference type="Proteomes" id="UP000215506"/>
    </source>
</evidence>
<protein>
    <recommendedName>
        <fullName evidence="3">Cyanobacterial TRADD-N associated 2 transmembrane domain-containing protein</fullName>
    </recommendedName>
</protein>
<reference evidence="4 5" key="1">
    <citation type="submission" date="2017-07" db="EMBL/GenBank/DDBJ databases">
        <title>First draft Genome Sequence of Nocardia cerradoensis isolated from human infection.</title>
        <authorList>
            <person name="Carrasco G."/>
        </authorList>
    </citation>
    <scope>NUCLEOTIDE SEQUENCE [LARGE SCALE GENOMIC DNA]</scope>
    <source>
        <strain evidence="4 5">CNM20130759</strain>
    </source>
</reference>
<feature type="compositionally biased region" description="Low complexity" evidence="1">
    <location>
        <begin position="280"/>
        <end position="290"/>
    </location>
</feature>
<keyword evidence="2" id="KW-1133">Transmembrane helix</keyword>
<keyword evidence="2" id="KW-0472">Membrane</keyword>
<dbReference type="RefSeq" id="WP_039782014.1">
    <property type="nucleotide sequence ID" value="NZ_JAAXOR010000007.1"/>
</dbReference>
<name>A0A231GSW8_9NOCA</name>
<feature type="region of interest" description="Disordered" evidence="1">
    <location>
        <begin position="259"/>
        <end position="297"/>
    </location>
</feature>
<feature type="domain" description="Cyanobacterial TRADD-N associated 2 transmembrane" evidence="3">
    <location>
        <begin position="141"/>
        <end position="210"/>
    </location>
</feature>